<protein>
    <submittedName>
        <fullName evidence="1">Uncharacterized protein</fullName>
    </submittedName>
</protein>
<organism evidence="1 2">
    <name type="scientific">Sphaerodactylus townsendi</name>
    <dbReference type="NCBI Taxonomy" id="933632"/>
    <lineage>
        <taxon>Eukaryota</taxon>
        <taxon>Metazoa</taxon>
        <taxon>Chordata</taxon>
        <taxon>Craniata</taxon>
        <taxon>Vertebrata</taxon>
        <taxon>Euteleostomi</taxon>
        <taxon>Lepidosauria</taxon>
        <taxon>Squamata</taxon>
        <taxon>Bifurcata</taxon>
        <taxon>Gekkota</taxon>
        <taxon>Sphaerodactylidae</taxon>
        <taxon>Sphaerodactylus</taxon>
    </lineage>
</organism>
<name>A0ACB8EHA0_9SAUR</name>
<keyword evidence="2" id="KW-1185">Reference proteome</keyword>
<evidence type="ECO:0000313" key="1">
    <source>
        <dbReference type="EMBL" id="KAH7991690.1"/>
    </source>
</evidence>
<proteinExistence type="predicted"/>
<accession>A0ACB8EHA0</accession>
<reference evidence="1" key="1">
    <citation type="submission" date="2021-08" db="EMBL/GenBank/DDBJ databases">
        <title>The first chromosome-level gecko genome reveals the dynamic sex chromosomes of Neotropical dwarf geckos (Sphaerodactylidae: Sphaerodactylus).</title>
        <authorList>
            <person name="Pinto B.J."/>
            <person name="Keating S.E."/>
            <person name="Gamble T."/>
        </authorList>
    </citation>
    <scope>NUCLEOTIDE SEQUENCE</scope>
    <source>
        <strain evidence="1">TG3544</strain>
    </source>
</reference>
<sequence>MLASHPNLEQLKTASSFGPSCDAGSCVPNMDTSEWSEEAPASCSEGHYPATQGEVFNGRYQVVQNLGCGYFSTVWLCQDMGRKRCVAVKVPKGGEDFVEAALDEVMLLRCVNSKRRKDQAGDHVIRMLDDFKMMGENGFHILWLGGMFELLGPSLQSLLSCPGVRGLPLPFVKKATHQVLTGLQFLHKECRIIHADIKPENILLYVTEESLKTLLHNMVSSGPREETKPQRSGTH</sequence>
<gene>
    <name evidence="1" type="ORF">K3G42_009108</name>
</gene>
<dbReference type="Proteomes" id="UP000827872">
    <property type="component" value="Linkage Group LG03"/>
</dbReference>
<dbReference type="EMBL" id="CM037616">
    <property type="protein sequence ID" value="KAH7991690.1"/>
    <property type="molecule type" value="Genomic_DNA"/>
</dbReference>
<comment type="caution">
    <text evidence="1">The sequence shown here is derived from an EMBL/GenBank/DDBJ whole genome shotgun (WGS) entry which is preliminary data.</text>
</comment>
<evidence type="ECO:0000313" key="2">
    <source>
        <dbReference type="Proteomes" id="UP000827872"/>
    </source>
</evidence>